<evidence type="ECO:0000313" key="2">
    <source>
        <dbReference type="Proteomes" id="UP001218034"/>
    </source>
</evidence>
<keyword evidence="2" id="KW-1185">Reference proteome</keyword>
<dbReference type="Proteomes" id="UP001218034">
    <property type="component" value="Chromosome"/>
</dbReference>
<reference evidence="1 2" key="1">
    <citation type="submission" date="2022-09" db="EMBL/GenBank/DDBJ databases">
        <title>Xylan utilization by haloarchaea-nanohaloarchaea associations.</title>
        <authorList>
            <person name="Yakimov M."/>
        </authorList>
    </citation>
    <scope>NUCLEOTIDE SEQUENCE [LARGE SCALE GENOMIC DNA]</scope>
    <source>
        <strain evidence="1 2">SVXNc</strain>
    </source>
</reference>
<accession>A0ABY8CD68</accession>
<gene>
    <name evidence="1" type="ORF">SVXNc_0141</name>
</gene>
<dbReference type="EMBL" id="CP104395">
    <property type="protein sequence ID" value="WEL19173.1"/>
    <property type="molecule type" value="Genomic_DNA"/>
</dbReference>
<name>A0ABY8CD68_9ARCH</name>
<protein>
    <submittedName>
        <fullName evidence="1">Uncharacterized protein</fullName>
    </submittedName>
</protein>
<organism evidence="1 2">
    <name type="scientific">Candidatus Nanohalococcus occultus</name>
    <dbReference type="NCBI Taxonomy" id="2978047"/>
    <lineage>
        <taxon>Archaea</taxon>
        <taxon>Candidatus Nanohalarchaeota</taxon>
        <taxon>Candidatus Nanohalarchaeota incertae sedis</taxon>
        <taxon>Candidatus Nanohalococcus</taxon>
    </lineage>
</organism>
<dbReference type="RefSeq" id="WP_347722045.1">
    <property type="nucleotide sequence ID" value="NZ_CP104395.1"/>
</dbReference>
<sequence length="153" mass="17687">MRVKTHVYGFENEELQTEDFNSFKIYSVWSEPDIRVENDSIPMEVTDLEEKDDGEGAKRLVTAIEFGHMTGGYFFVERPKPSPSWITKVFGLLREEGWQGHYLNEMRVDCRGDIEIRNTEEYTAVIDRAAERVFHNRGTGDGAGKIENLSEFE</sequence>
<dbReference type="GeneID" id="98290182"/>
<proteinExistence type="predicted"/>
<evidence type="ECO:0000313" key="1">
    <source>
        <dbReference type="EMBL" id="WEL19173.1"/>
    </source>
</evidence>